<keyword evidence="1" id="KW-0472">Membrane</keyword>
<dbReference type="Proteomes" id="UP001597249">
    <property type="component" value="Unassembled WGS sequence"/>
</dbReference>
<comment type="caution">
    <text evidence="2">The sequence shown here is derived from an EMBL/GenBank/DDBJ whole genome shotgun (WGS) entry which is preliminary data.</text>
</comment>
<reference evidence="3" key="1">
    <citation type="journal article" date="2019" name="Int. J. Syst. Evol. Microbiol.">
        <title>The Global Catalogue of Microorganisms (GCM) 10K type strain sequencing project: providing services to taxonomists for standard genome sequencing and annotation.</title>
        <authorList>
            <consortium name="The Broad Institute Genomics Platform"/>
            <consortium name="The Broad Institute Genome Sequencing Center for Infectious Disease"/>
            <person name="Wu L."/>
            <person name="Ma J."/>
        </authorList>
    </citation>
    <scope>NUCLEOTIDE SEQUENCE [LARGE SCALE GENOMIC DNA]</scope>
    <source>
        <strain evidence="3">CCM 8911</strain>
    </source>
</reference>
<gene>
    <name evidence="2" type="ORF">ACFQ3L_07265</name>
</gene>
<organism evidence="2 3">
    <name type="scientific">Lacticaseibacillus jixianensis</name>
    <dbReference type="NCBI Taxonomy" id="2486012"/>
    <lineage>
        <taxon>Bacteria</taxon>
        <taxon>Bacillati</taxon>
        <taxon>Bacillota</taxon>
        <taxon>Bacilli</taxon>
        <taxon>Lactobacillales</taxon>
        <taxon>Lactobacillaceae</taxon>
        <taxon>Lacticaseibacillus</taxon>
    </lineage>
</organism>
<keyword evidence="1" id="KW-1133">Transmembrane helix</keyword>
<evidence type="ECO:0000313" key="3">
    <source>
        <dbReference type="Proteomes" id="UP001597249"/>
    </source>
</evidence>
<evidence type="ECO:0000256" key="1">
    <source>
        <dbReference type="SAM" id="Phobius"/>
    </source>
</evidence>
<accession>A0ABW4BAR8</accession>
<proteinExistence type="predicted"/>
<dbReference type="EMBL" id="JBHTMO010000022">
    <property type="protein sequence ID" value="MFD1393370.1"/>
    <property type="molecule type" value="Genomic_DNA"/>
</dbReference>
<protein>
    <submittedName>
        <fullName evidence="2">Uncharacterized protein</fullName>
    </submittedName>
</protein>
<feature type="transmembrane region" description="Helical" evidence="1">
    <location>
        <begin position="6"/>
        <end position="28"/>
    </location>
</feature>
<evidence type="ECO:0000313" key="2">
    <source>
        <dbReference type="EMBL" id="MFD1393370.1"/>
    </source>
</evidence>
<name>A0ABW4BAR8_9LACO</name>
<keyword evidence="1" id="KW-0812">Transmembrane</keyword>
<keyword evidence="3" id="KW-1185">Reference proteome</keyword>
<sequence>MSVKKWNTIFAIVVPVGVVLIFILTRVVTGPHTRLVAWIGLFVWLIGSQVWQSRVTVSRYQAQTKLWTLAAERGLTAADLHEFAPQYSEQDLDESRPEHHRFLISKKALQTLLARVQEAPAPAPKKRHRK</sequence>
<feature type="transmembrane region" description="Helical" evidence="1">
    <location>
        <begin position="35"/>
        <end position="51"/>
    </location>
</feature>
<dbReference type="RefSeq" id="WP_125586052.1">
    <property type="nucleotide sequence ID" value="NZ_JBHTMO010000022.1"/>
</dbReference>